<evidence type="ECO:0000313" key="1">
    <source>
        <dbReference type="EMBL" id="MCE4555485.1"/>
    </source>
</evidence>
<sequence>MIANPAVGTLTKEQVADLFLGKSQAFTPIDQNEGSAAYADFYKKAGGRDVAQVKATWSRIVFSGKRQAPRQVADSAAVKKAVAADPKAVGYVDKSVVDSSVKVLFSLD</sequence>
<dbReference type="Proteomes" id="UP001200741">
    <property type="component" value="Unassembled WGS sequence"/>
</dbReference>
<comment type="caution">
    <text evidence="1">The sequence shown here is derived from an EMBL/GenBank/DDBJ whole genome shotgun (WGS) entry which is preliminary data.</text>
</comment>
<proteinExistence type="predicted"/>
<accession>A0ABS8XUX7</accession>
<evidence type="ECO:0000313" key="2">
    <source>
        <dbReference type="Proteomes" id="UP001200741"/>
    </source>
</evidence>
<keyword evidence="2" id="KW-1185">Reference proteome</keyword>
<dbReference type="EMBL" id="JAJTWU010000005">
    <property type="protein sequence ID" value="MCE4555485.1"/>
    <property type="molecule type" value="Genomic_DNA"/>
</dbReference>
<dbReference type="SUPFAM" id="SSF53850">
    <property type="entry name" value="Periplasmic binding protein-like II"/>
    <property type="match status" value="1"/>
</dbReference>
<dbReference type="RefSeq" id="WP_233372500.1">
    <property type="nucleotide sequence ID" value="NZ_JAJTWU010000005.1"/>
</dbReference>
<dbReference type="Gene3D" id="3.40.190.10">
    <property type="entry name" value="Periplasmic binding protein-like II"/>
    <property type="match status" value="1"/>
</dbReference>
<organism evidence="1 2">
    <name type="scientific">Pelomonas cellulosilytica</name>
    <dbReference type="NCBI Taxonomy" id="2906762"/>
    <lineage>
        <taxon>Bacteria</taxon>
        <taxon>Pseudomonadati</taxon>
        <taxon>Pseudomonadota</taxon>
        <taxon>Betaproteobacteria</taxon>
        <taxon>Burkholderiales</taxon>
        <taxon>Sphaerotilaceae</taxon>
        <taxon>Roseateles</taxon>
    </lineage>
</organism>
<evidence type="ECO:0008006" key="3">
    <source>
        <dbReference type="Google" id="ProtNLM"/>
    </source>
</evidence>
<protein>
    <recommendedName>
        <fullName evidence="3">Phosphate ABC transporter substrate-binding protein</fullName>
    </recommendedName>
</protein>
<reference evidence="1 2" key="1">
    <citation type="submission" date="2021-12" db="EMBL/GenBank/DDBJ databases">
        <title>Genome seq of P8.</title>
        <authorList>
            <person name="Seo T."/>
        </authorList>
    </citation>
    <scope>NUCLEOTIDE SEQUENCE [LARGE SCALE GENOMIC DNA]</scope>
    <source>
        <strain evidence="1 2">P8</strain>
    </source>
</reference>
<gene>
    <name evidence="1" type="ORF">LXT13_13835</name>
</gene>
<name>A0ABS8XUX7_9BURK</name>